<proteinExistence type="predicted"/>
<gene>
    <name evidence="1" type="primary">ENOPH1</name>
    <name evidence="1" type="ORF">SK128_011719</name>
</gene>
<dbReference type="Proteomes" id="UP001381693">
    <property type="component" value="Unassembled WGS sequence"/>
</dbReference>
<name>A0AAN8XNU5_HALRR</name>
<accession>A0AAN8XNU5</accession>
<feature type="non-terminal residue" evidence="1">
    <location>
        <position position="67"/>
    </location>
</feature>
<sequence>MKREFENYTNAAEKATTILLDIEGTTTSISFVKDELFPYVRREVEKYLQETWEASQTKADVEALIEQ</sequence>
<dbReference type="InterPro" id="IPR036412">
    <property type="entry name" value="HAD-like_sf"/>
</dbReference>
<dbReference type="EC" id="3.1.3.77" evidence="1"/>
<dbReference type="PANTHER" id="PTHR20371">
    <property type="entry name" value="ENOLASE-PHOSPHATASE E1"/>
    <property type="match status" value="1"/>
</dbReference>
<dbReference type="GO" id="GO:0043874">
    <property type="term" value="F:acireductone synthase activity"/>
    <property type="evidence" value="ECO:0007669"/>
    <property type="project" value="UniProtKB-EC"/>
</dbReference>
<protein>
    <submittedName>
        <fullName evidence="1">Enolase-phosphatase E1</fullName>
        <ecNumber evidence="1">3.1.3.77</ecNumber>
    </submittedName>
</protein>
<reference evidence="1 2" key="1">
    <citation type="submission" date="2023-11" db="EMBL/GenBank/DDBJ databases">
        <title>Halocaridina rubra genome assembly.</title>
        <authorList>
            <person name="Smith C."/>
        </authorList>
    </citation>
    <scope>NUCLEOTIDE SEQUENCE [LARGE SCALE GENOMIC DNA]</scope>
    <source>
        <strain evidence="1">EP-1</strain>
        <tissue evidence="1">Whole</tissue>
    </source>
</reference>
<evidence type="ECO:0000313" key="2">
    <source>
        <dbReference type="Proteomes" id="UP001381693"/>
    </source>
</evidence>
<organism evidence="1 2">
    <name type="scientific">Halocaridina rubra</name>
    <name type="common">Hawaiian red shrimp</name>
    <dbReference type="NCBI Taxonomy" id="373956"/>
    <lineage>
        <taxon>Eukaryota</taxon>
        <taxon>Metazoa</taxon>
        <taxon>Ecdysozoa</taxon>
        <taxon>Arthropoda</taxon>
        <taxon>Crustacea</taxon>
        <taxon>Multicrustacea</taxon>
        <taxon>Malacostraca</taxon>
        <taxon>Eumalacostraca</taxon>
        <taxon>Eucarida</taxon>
        <taxon>Decapoda</taxon>
        <taxon>Pleocyemata</taxon>
        <taxon>Caridea</taxon>
        <taxon>Atyoidea</taxon>
        <taxon>Atyidae</taxon>
        <taxon>Halocaridina</taxon>
    </lineage>
</organism>
<dbReference type="Gene3D" id="1.10.720.60">
    <property type="match status" value="1"/>
</dbReference>
<dbReference type="AlphaFoldDB" id="A0AAN8XNU5"/>
<keyword evidence="1" id="KW-0378">Hydrolase</keyword>
<keyword evidence="2" id="KW-1185">Reference proteome</keyword>
<evidence type="ECO:0000313" key="1">
    <source>
        <dbReference type="EMBL" id="KAK7083203.1"/>
    </source>
</evidence>
<dbReference type="SUPFAM" id="SSF56784">
    <property type="entry name" value="HAD-like"/>
    <property type="match status" value="1"/>
</dbReference>
<dbReference type="EMBL" id="JAXCGZ010003788">
    <property type="protein sequence ID" value="KAK7083203.1"/>
    <property type="molecule type" value="Genomic_DNA"/>
</dbReference>
<dbReference type="PANTHER" id="PTHR20371:SF1">
    <property type="entry name" value="ENOLASE-PHOSPHATASE E1"/>
    <property type="match status" value="1"/>
</dbReference>
<dbReference type="GO" id="GO:0019509">
    <property type="term" value="P:L-methionine salvage from methylthioadenosine"/>
    <property type="evidence" value="ECO:0007669"/>
    <property type="project" value="TreeGrafter"/>
</dbReference>
<comment type="caution">
    <text evidence="1">The sequence shown here is derived from an EMBL/GenBank/DDBJ whole genome shotgun (WGS) entry which is preliminary data.</text>
</comment>